<keyword evidence="2" id="KW-1185">Reference proteome</keyword>
<evidence type="ECO:0000313" key="1">
    <source>
        <dbReference type="EMBL" id="AFL95149.1"/>
    </source>
</evidence>
<dbReference type="Proteomes" id="UP000006064">
    <property type="component" value="Chromosome"/>
</dbReference>
<dbReference type="EMBL" id="CP003651">
    <property type="protein sequence ID" value="AFL95149.1"/>
    <property type="molecule type" value="Genomic_DNA"/>
</dbReference>
<dbReference type="AlphaFoldDB" id="I3ZTW5"/>
<gene>
    <name evidence="1" type="ORF">CL1_0945</name>
</gene>
<accession>I3ZTW5</accession>
<organism evidence="1 2">
    <name type="scientific">Thermococcus cleftensis (strain DSM 27260 / KACC 17922 / CL1)</name>
    <dbReference type="NCBI Taxonomy" id="163003"/>
    <lineage>
        <taxon>Archaea</taxon>
        <taxon>Methanobacteriati</taxon>
        <taxon>Methanobacteriota</taxon>
        <taxon>Thermococci</taxon>
        <taxon>Thermococcales</taxon>
        <taxon>Thermococcaceae</taxon>
        <taxon>Thermococcus</taxon>
    </lineage>
</organism>
<evidence type="ECO:0000313" key="2">
    <source>
        <dbReference type="Proteomes" id="UP000006064"/>
    </source>
</evidence>
<dbReference type="OrthoDB" id="377573at2157"/>
<reference evidence="1 2" key="1">
    <citation type="journal article" date="2012" name="J. Bacteriol.">
        <title>Complete Genome Sequence of the Hyperthermophilic Archaeon Thermococcus sp. Strain CL1, Isolated from a Paralvinella sp. Polychaete Worm Collected from a Hydrothermal Vent.</title>
        <authorList>
            <person name="Jung J.H."/>
            <person name="Holden J.F."/>
            <person name="Seo D.H."/>
            <person name="Park K.H."/>
            <person name="Shin H."/>
            <person name="Ryu S."/>
            <person name="Lee J.H."/>
            <person name="Park C.S."/>
        </authorList>
    </citation>
    <scope>NUCLEOTIDE SEQUENCE [LARGE SCALE GENOMIC DNA]</scope>
    <source>
        <strain evidence="2">DSM 27260 / KACC 17922 / CL1</strain>
    </source>
</reference>
<dbReference type="PROSITE" id="PS51257">
    <property type="entry name" value="PROKAR_LIPOPROTEIN"/>
    <property type="match status" value="1"/>
</dbReference>
<dbReference type="HOGENOM" id="CLU_932632_0_0_2"/>
<dbReference type="RefSeq" id="WP_014788784.1">
    <property type="nucleotide sequence ID" value="NC_018015.1"/>
</dbReference>
<sequence>MRPRALFPLLLILLTVFASGCTSGGTNTTSSGTETQASNSIGSADLLLVITNDNIHSAYLVVRNGSTEILVVPYYYSVGLKINGDEVSIEQKDMWVFQMEPNDIVRVEKLKSDNGFTFKAKKIYGDTVMSESFNVQEIPNEYRKLLNGLPYYEPLDKLPDNSGVARKIPLSELAQGITIDEIINGYAKLNDSEKLSEFYKVFTLQSGGTGSSDTLYTGEIVPILRAKLFHEYDMEGTINQISMGDTARQRFAVVAIPKEALSENVDVELRYDPNSRKGTIKVAGLKTTDGYAIVVTLG</sequence>
<protein>
    <submittedName>
        <fullName evidence="1">Uncharacterized protein</fullName>
    </submittedName>
</protein>
<name>I3ZTW5_THECF</name>
<proteinExistence type="predicted"/>
<dbReference type="KEGG" id="thm:CL1_0945"/>
<dbReference type="GeneID" id="13038644"/>